<accession>A0ABX3H7S0</accession>
<dbReference type="InterPro" id="IPR036388">
    <property type="entry name" value="WH-like_DNA-bd_sf"/>
</dbReference>
<evidence type="ECO:0000256" key="6">
    <source>
        <dbReference type="PROSITE-ProRule" id="PRU00169"/>
    </source>
</evidence>
<dbReference type="SMART" id="SM00448">
    <property type="entry name" value="REC"/>
    <property type="match status" value="1"/>
</dbReference>
<dbReference type="PROSITE" id="PS50110">
    <property type="entry name" value="RESPONSE_REGULATORY"/>
    <property type="match status" value="1"/>
</dbReference>
<evidence type="ECO:0000256" key="7">
    <source>
        <dbReference type="PROSITE-ProRule" id="PRU01091"/>
    </source>
</evidence>
<keyword evidence="5" id="KW-0804">Transcription</keyword>
<dbReference type="Proteomes" id="UP000187412">
    <property type="component" value="Unassembled WGS sequence"/>
</dbReference>
<dbReference type="PANTHER" id="PTHR48111:SF73">
    <property type="entry name" value="ALKALINE PHOSPHATASE SYNTHESIS TRANSCRIPTIONAL REGULATORY PROTEIN PHOP"/>
    <property type="match status" value="1"/>
</dbReference>
<dbReference type="Gene3D" id="3.40.50.2300">
    <property type="match status" value="1"/>
</dbReference>
<dbReference type="EMBL" id="MPTB01000028">
    <property type="protein sequence ID" value="OMD45051.1"/>
    <property type="molecule type" value="Genomic_DNA"/>
</dbReference>
<dbReference type="InterPro" id="IPR039420">
    <property type="entry name" value="WalR-like"/>
</dbReference>
<dbReference type="SMART" id="SM00862">
    <property type="entry name" value="Trans_reg_C"/>
    <property type="match status" value="1"/>
</dbReference>
<feature type="modified residue" description="4-aspartylphosphate" evidence="6">
    <location>
        <position position="61"/>
    </location>
</feature>
<keyword evidence="11" id="KW-1185">Reference proteome</keyword>
<reference evidence="10 11" key="1">
    <citation type="submission" date="2016-10" db="EMBL/GenBank/DDBJ databases">
        <title>Paenibacillus species isolates.</title>
        <authorList>
            <person name="Beno S.M."/>
        </authorList>
    </citation>
    <scope>NUCLEOTIDE SEQUENCE [LARGE SCALE GENOMIC DNA]</scope>
    <source>
        <strain evidence="10 11">FSL H7-0744</strain>
    </source>
</reference>
<dbReference type="Pfam" id="PF00072">
    <property type="entry name" value="Response_reg"/>
    <property type="match status" value="1"/>
</dbReference>
<feature type="domain" description="OmpR/PhoB-type" evidence="9">
    <location>
        <begin position="133"/>
        <end position="233"/>
    </location>
</feature>
<keyword evidence="3" id="KW-0805">Transcription regulation</keyword>
<evidence type="ECO:0000256" key="1">
    <source>
        <dbReference type="ARBA" id="ARBA00022553"/>
    </source>
</evidence>
<feature type="domain" description="Response regulatory" evidence="8">
    <location>
        <begin position="12"/>
        <end position="125"/>
    </location>
</feature>
<evidence type="ECO:0000313" key="10">
    <source>
        <dbReference type="EMBL" id="OMD45051.1"/>
    </source>
</evidence>
<evidence type="ECO:0000256" key="2">
    <source>
        <dbReference type="ARBA" id="ARBA00023012"/>
    </source>
</evidence>
<dbReference type="CDD" id="cd00383">
    <property type="entry name" value="trans_reg_C"/>
    <property type="match status" value="1"/>
</dbReference>
<dbReference type="CDD" id="cd17574">
    <property type="entry name" value="REC_OmpR"/>
    <property type="match status" value="1"/>
</dbReference>
<evidence type="ECO:0000259" key="9">
    <source>
        <dbReference type="PROSITE" id="PS51755"/>
    </source>
</evidence>
<proteinExistence type="predicted"/>
<dbReference type="Gene3D" id="6.10.250.690">
    <property type="match status" value="1"/>
</dbReference>
<organism evidence="10 11">
    <name type="scientific">Paenibacillus borealis</name>
    <dbReference type="NCBI Taxonomy" id="160799"/>
    <lineage>
        <taxon>Bacteria</taxon>
        <taxon>Bacillati</taxon>
        <taxon>Bacillota</taxon>
        <taxon>Bacilli</taxon>
        <taxon>Bacillales</taxon>
        <taxon>Paenibacillaceae</taxon>
        <taxon>Paenibacillus</taxon>
    </lineage>
</organism>
<keyword evidence="1 6" id="KW-0597">Phosphoprotein</keyword>
<dbReference type="GO" id="GO:0003677">
    <property type="term" value="F:DNA binding"/>
    <property type="evidence" value="ECO:0007669"/>
    <property type="project" value="UniProtKB-KW"/>
</dbReference>
<evidence type="ECO:0000256" key="4">
    <source>
        <dbReference type="ARBA" id="ARBA00023125"/>
    </source>
</evidence>
<dbReference type="Pfam" id="PF00486">
    <property type="entry name" value="Trans_reg_C"/>
    <property type="match status" value="1"/>
</dbReference>
<dbReference type="InterPro" id="IPR011006">
    <property type="entry name" value="CheY-like_superfamily"/>
</dbReference>
<evidence type="ECO:0000256" key="3">
    <source>
        <dbReference type="ARBA" id="ARBA00023015"/>
    </source>
</evidence>
<dbReference type="InterPro" id="IPR001789">
    <property type="entry name" value="Sig_transdc_resp-reg_receiver"/>
</dbReference>
<dbReference type="SUPFAM" id="SSF52172">
    <property type="entry name" value="CheY-like"/>
    <property type="match status" value="1"/>
</dbReference>
<name>A0ABX3H7S0_PAEBO</name>
<evidence type="ECO:0000256" key="5">
    <source>
        <dbReference type="ARBA" id="ARBA00023163"/>
    </source>
</evidence>
<sequence>MQRNKGAHTLKTLLIVEDDRSLNKGIALTLSQNDLSIQQAYDIASAELLLSSLKIDLIILDINLPDGSGLDYCEKIRRTSQVPIIFLTANDMEPDIVTGFELGGDDYITKPFSLMVLRARVMAVLKRSAPHSEDKVTIGPLSFDFGKLEFYKNQEQLILSKTELKLLKIFVTNPGIILNREQLIDKIWSQEAEFVDENALTVAVKRLRAKIEDEPSAPQYIKTVYGLGYLWAERPNP</sequence>
<protein>
    <submittedName>
        <fullName evidence="10">DNA-binding response regulator</fullName>
    </submittedName>
</protein>
<dbReference type="Gene3D" id="1.10.10.10">
    <property type="entry name" value="Winged helix-like DNA-binding domain superfamily/Winged helix DNA-binding domain"/>
    <property type="match status" value="1"/>
</dbReference>
<feature type="DNA-binding region" description="OmpR/PhoB-type" evidence="7">
    <location>
        <begin position="133"/>
        <end position="233"/>
    </location>
</feature>
<dbReference type="PANTHER" id="PTHR48111">
    <property type="entry name" value="REGULATOR OF RPOS"/>
    <property type="match status" value="1"/>
</dbReference>
<evidence type="ECO:0000313" key="11">
    <source>
        <dbReference type="Proteomes" id="UP000187412"/>
    </source>
</evidence>
<comment type="caution">
    <text evidence="10">The sequence shown here is derived from an EMBL/GenBank/DDBJ whole genome shotgun (WGS) entry which is preliminary data.</text>
</comment>
<dbReference type="InterPro" id="IPR001867">
    <property type="entry name" value="OmpR/PhoB-type_DNA-bd"/>
</dbReference>
<keyword evidence="4 7" id="KW-0238">DNA-binding</keyword>
<dbReference type="PROSITE" id="PS51755">
    <property type="entry name" value="OMPR_PHOB"/>
    <property type="match status" value="1"/>
</dbReference>
<gene>
    <name evidence="10" type="ORF">BSK56_20880</name>
</gene>
<evidence type="ECO:0000259" key="8">
    <source>
        <dbReference type="PROSITE" id="PS50110"/>
    </source>
</evidence>
<keyword evidence="2" id="KW-0902">Two-component regulatory system</keyword>